<keyword evidence="2" id="KW-1185">Reference proteome</keyword>
<gene>
    <name evidence="1" type="ORF">ACFSCX_09710</name>
</gene>
<proteinExistence type="predicted"/>
<comment type="caution">
    <text evidence="1">The sequence shown here is derived from an EMBL/GenBank/DDBJ whole genome shotgun (WGS) entry which is preliminary data.</text>
</comment>
<evidence type="ECO:0000313" key="2">
    <source>
        <dbReference type="Proteomes" id="UP001597214"/>
    </source>
</evidence>
<reference evidence="2" key="1">
    <citation type="journal article" date="2019" name="Int. J. Syst. Evol. Microbiol.">
        <title>The Global Catalogue of Microorganisms (GCM) 10K type strain sequencing project: providing services to taxonomists for standard genome sequencing and annotation.</title>
        <authorList>
            <consortium name="The Broad Institute Genomics Platform"/>
            <consortium name="The Broad Institute Genome Sequencing Center for Infectious Disease"/>
            <person name="Wu L."/>
            <person name="Ma J."/>
        </authorList>
    </citation>
    <scope>NUCLEOTIDE SEQUENCE [LARGE SCALE GENOMIC DNA]</scope>
    <source>
        <strain evidence="2">CCUG 49339</strain>
    </source>
</reference>
<name>A0ABW4LQP8_9BACI</name>
<sequence>MSRIIDTFKRIRLQKTSINVMGVQLELGMEQSKAMAPEHLKELYVIRNILSPFSYRYENMKLQLEEELEEDVIDQEMLRNHLIVPLRQEAVNSYNAVASTLLGSEAFLLMEDVYREAIIAAFEYVHHFESISIIAFHNDEELDYNEEEIEPMVEGVLTIIKVVDYYIAEQEEKLKKQIVKN</sequence>
<dbReference type="Proteomes" id="UP001597214">
    <property type="component" value="Unassembled WGS sequence"/>
</dbReference>
<evidence type="ECO:0000313" key="1">
    <source>
        <dbReference type="EMBL" id="MFD1736842.1"/>
    </source>
</evidence>
<dbReference type="EMBL" id="JBHUEM010000011">
    <property type="protein sequence ID" value="MFD1736842.1"/>
    <property type="molecule type" value="Genomic_DNA"/>
</dbReference>
<protein>
    <submittedName>
        <fullName evidence="1">Uncharacterized protein</fullName>
    </submittedName>
</protein>
<accession>A0ABW4LQP8</accession>
<organism evidence="1 2">
    <name type="scientific">Bacillus salitolerans</name>
    <dbReference type="NCBI Taxonomy" id="1437434"/>
    <lineage>
        <taxon>Bacteria</taxon>
        <taxon>Bacillati</taxon>
        <taxon>Bacillota</taxon>
        <taxon>Bacilli</taxon>
        <taxon>Bacillales</taxon>
        <taxon>Bacillaceae</taxon>
        <taxon>Bacillus</taxon>
    </lineage>
</organism>
<dbReference type="RefSeq" id="WP_377928019.1">
    <property type="nucleotide sequence ID" value="NZ_JBHUEM010000011.1"/>
</dbReference>